<sequence>MLAELQKSGLPIYQNSRSKKLLLEAPYMLKGYGEKNVLQMSELYEDSSHNDKHENVYDVYRGIICDQDRELFERYKFQYDITVIHQGQVGFECKKTSGHYHGWESNKKHSYPEVYEVLSGTAMFELQKSMNFDVKEKNDIKVDDIILAKVEAGQAIIVPPDYGHCSINIGNGDLVFSNLAYQPCEIFYDNVRYHHGLGIYIGKEDDKLKFKKNDHYKNLPTVKIALPVENGSLGIKFNQPVYKTFLETPDKYNFLGNPDKYVDTIMKMFDIKESF</sequence>
<dbReference type="EC" id="5.3.1.9" evidence="3"/>
<evidence type="ECO:0000313" key="9">
    <source>
        <dbReference type="Proteomes" id="UP000246036"/>
    </source>
</evidence>
<dbReference type="InterPro" id="IPR011051">
    <property type="entry name" value="RmlC_Cupin_sf"/>
</dbReference>
<evidence type="ECO:0000259" key="7">
    <source>
        <dbReference type="Pfam" id="PF06560"/>
    </source>
</evidence>
<evidence type="ECO:0000256" key="3">
    <source>
        <dbReference type="ARBA" id="ARBA00011952"/>
    </source>
</evidence>
<dbReference type="Pfam" id="PF06560">
    <property type="entry name" value="GPI"/>
    <property type="match status" value="1"/>
</dbReference>
<keyword evidence="8" id="KW-0413">Isomerase</keyword>
<evidence type="ECO:0000256" key="6">
    <source>
        <dbReference type="ARBA" id="ARBA00029321"/>
    </source>
</evidence>
<gene>
    <name evidence="8" type="ORF">DKL58_07355</name>
</gene>
<comment type="pathway">
    <text evidence="1">Carbohydrate degradation; glycolysis; D-glyceraldehyde 3-phosphate and glycerone phosphate from D-glucose: step 2/4.</text>
</comment>
<comment type="catalytic activity">
    <reaction evidence="6">
        <text>alpha-D-glucose 6-phosphate = beta-D-fructose 6-phosphate</text>
        <dbReference type="Rhea" id="RHEA:11816"/>
        <dbReference type="ChEBI" id="CHEBI:57634"/>
        <dbReference type="ChEBI" id="CHEBI:58225"/>
        <dbReference type="EC" id="5.3.1.9"/>
    </reaction>
</comment>
<feature type="domain" description="Glucose-6-phosphate isomerase prokaryote" evidence="7">
    <location>
        <begin position="35"/>
        <end position="216"/>
    </location>
</feature>
<dbReference type="CDD" id="cd02218">
    <property type="entry name" value="cupin_PGI"/>
    <property type="match status" value="1"/>
</dbReference>
<evidence type="ECO:0000256" key="1">
    <source>
        <dbReference type="ARBA" id="ARBA00004926"/>
    </source>
</evidence>
<dbReference type="RefSeq" id="WP_109586633.1">
    <property type="nucleotide sequence ID" value="NZ_CP029477.1"/>
</dbReference>
<dbReference type="Gene3D" id="2.60.120.10">
    <property type="entry name" value="Jelly Rolls"/>
    <property type="match status" value="1"/>
</dbReference>
<name>A0ABM6W1W5_9LACO</name>
<comment type="similarity">
    <text evidence="2">Belongs to the archaeal-type GPI family.</text>
</comment>
<keyword evidence="5" id="KW-0324">Glycolysis</keyword>
<organism evidence="8 9">
    <name type="scientific">Lactobacillus kullabergensis</name>
    <dbReference type="NCBI Taxonomy" id="1218493"/>
    <lineage>
        <taxon>Bacteria</taxon>
        <taxon>Bacillati</taxon>
        <taxon>Bacillota</taxon>
        <taxon>Bacilli</taxon>
        <taxon>Lactobacillales</taxon>
        <taxon>Lactobacillaceae</taxon>
        <taxon>Lactobacillus</taxon>
    </lineage>
</organism>
<dbReference type="GO" id="GO:0016853">
    <property type="term" value="F:isomerase activity"/>
    <property type="evidence" value="ECO:0007669"/>
    <property type="project" value="UniProtKB-KW"/>
</dbReference>
<dbReference type="Proteomes" id="UP000246036">
    <property type="component" value="Chromosome"/>
</dbReference>
<evidence type="ECO:0000313" key="8">
    <source>
        <dbReference type="EMBL" id="AWM75800.1"/>
    </source>
</evidence>
<dbReference type="InterPro" id="IPR014710">
    <property type="entry name" value="RmlC-like_jellyroll"/>
</dbReference>
<dbReference type="InterPro" id="IPR010551">
    <property type="entry name" value="G6P_isomerase_prok"/>
</dbReference>
<evidence type="ECO:0000256" key="4">
    <source>
        <dbReference type="ARBA" id="ARBA00022432"/>
    </source>
</evidence>
<reference evidence="8 9" key="1">
    <citation type="submission" date="2018-05" db="EMBL/GenBank/DDBJ databases">
        <title>Reference genomes for bee gut microbiota database.</title>
        <authorList>
            <person name="Ellegaard K.M."/>
        </authorList>
    </citation>
    <scope>NUCLEOTIDE SEQUENCE [LARGE SCALE GENOMIC DNA]</scope>
    <source>
        <strain evidence="8 9">ESL0186</strain>
    </source>
</reference>
<keyword evidence="4" id="KW-0312">Gluconeogenesis</keyword>
<dbReference type="EMBL" id="CP029477">
    <property type="protein sequence ID" value="AWM75800.1"/>
    <property type="molecule type" value="Genomic_DNA"/>
</dbReference>
<dbReference type="SUPFAM" id="SSF51182">
    <property type="entry name" value="RmlC-like cupins"/>
    <property type="match status" value="1"/>
</dbReference>
<proteinExistence type="inferred from homology"/>
<protein>
    <recommendedName>
        <fullName evidence="3">glucose-6-phosphate isomerase</fullName>
        <ecNumber evidence="3">5.3.1.9</ecNumber>
    </recommendedName>
</protein>
<evidence type="ECO:0000256" key="5">
    <source>
        <dbReference type="ARBA" id="ARBA00023152"/>
    </source>
</evidence>
<keyword evidence="9" id="KW-1185">Reference proteome</keyword>
<accession>A0ABM6W1W5</accession>
<evidence type="ECO:0000256" key="2">
    <source>
        <dbReference type="ARBA" id="ARBA00006542"/>
    </source>
</evidence>